<dbReference type="GO" id="GO:0015707">
    <property type="term" value="P:nitrite transport"/>
    <property type="evidence" value="ECO:0007669"/>
    <property type="project" value="TreeGrafter"/>
</dbReference>
<feature type="transmembrane region" description="Helical" evidence="7">
    <location>
        <begin position="66"/>
        <end position="85"/>
    </location>
</feature>
<dbReference type="Proteomes" id="UP001056384">
    <property type="component" value="Chromosome 9"/>
</dbReference>
<evidence type="ECO:0000256" key="3">
    <source>
        <dbReference type="ARBA" id="ARBA00022989"/>
    </source>
</evidence>
<evidence type="ECO:0000256" key="7">
    <source>
        <dbReference type="SAM" id="Phobius"/>
    </source>
</evidence>
<keyword evidence="4 7" id="KW-0472">Membrane</keyword>
<keyword evidence="2 7" id="KW-0812">Transmembrane</keyword>
<name>A0A9Q9EN38_9PEZI</name>
<dbReference type="InterPro" id="IPR023271">
    <property type="entry name" value="Aquaporin-like"/>
</dbReference>
<comment type="similarity">
    <text evidence="5">Belongs to the FNT transporter (TC 1.A.16) family.</text>
</comment>
<accession>A0A9Q9EN38</accession>
<dbReference type="EMBL" id="CP099426">
    <property type="protein sequence ID" value="USW57391.1"/>
    <property type="molecule type" value="Genomic_DNA"/>
</dbReference>
<keyword evidence="3 7" id="KW-1133">Transmembrane helix</keyword>
<evidence type="ECO:0000256" key="2">
    <source>
        <dbReference type="ARBA" id="ARBA00022692"/>
    </source>
</evidence>
<evidence type="ECO:0000313" key="9">
    <source>
        <dbReference type="Proteomes" id="UP001056384"/>
    </source>
</evidence>
<dbReference type="Gene3D" id="1.20.1080.10">
    <property type="entry name" value="Glycerol uptake facilitator protein"/>
    <property type="match status" value="2"/>
</dbReference>
<reference evidence="8" key="1">
    <citation type="submission" date="2022-06" db="EMBL/GenBank/DDBJ databases">
        <title>Complete genome sequences of two strains of the flax pathogen Septoria linicola.</title>
        <authorList>
            <person name="Lapalu N."/>
            <person name="Simon A."/>
            <person name="Demenou B."/>
            <person name="Paumier D."/>
            <person name="Guillot M.-P."/>
            <person name="Gout L."/>
            <person name="Valade R."/>
        </authorList>
    </citation>
    <scope>NUCLEOTIDE SEQUENCE</scope>
    <source>
        <strain evidence="8">SE15195</strain>
    </source>
</reference>
<evidence type="ECO:0000256" key="1">
    <source>
        <dbReference type="ARBA" id="ARBA00004141"/>
    </source>
</evidence>
<evidence type="ECO:0000256" key="6">
    <source>
        <dbReference type="SAM" id="MobiDB-lite"/>
    </source>
</evidence>
<comment type="subcellular location">
    <subcellularLocation>
        <location evidence="1">Membrane</location>
        <topology evidence="1">Multi-pass membrane protein</topology>
    </subcellularLocation>
</comment>
<keyword evidence="9" id="KW-1185">Reference proteome</keyword>
<dbReference type="PANTHER" id="PTHR30520:SF6">
    <property type="entry name" value="FORMATE_NITRATE FAMILY TRANSPORTER (EUROFUNG)"/>
    <property type="match status" value="1"/>
</dbReference>
<evidence type="ECO:0000256" key="4">
    <source>
        <dbReference type="ARBA" id="ARBA00023136"/>
    </source>
</evidence>
<feature type="transmembrane region" description="Helical" evidence="7">
    <location>
        <begin position="215"/>
        <end position="238"/>
    </location>
</feature>
<protein>
    <submittedName>
        <fullName evidence="8">Formate/nitrite transporter, aquaporin</fullName>
    </submittedName>
</protein>
<organism evidence="8 9">
    <name type="scientific">Septoria linicola</name>
    <dbReference type="NCBI Taxonomy" id="215465"/>
    <lineage>
        <taxon>Eukaryota</taxon>
        <taxon>Fungi</taxon>
        <taxon>Dikarya</taxon>
        <taxon>Ascomycota</taxon>
        <taxon>Pezizomycotina</taxon>
        <taxon>Dothideomycetes</taxon>
        <taxon>Dothideomycetidae</taxon>
        <taxon>Mycosphaerellales</taxon>
        <taxon>Mycosphaerellaceae</taxon>
        <taxon>Septoria</taxon>
    </lineage>
</organism>
<feature type="transmembrane region" description="Helical" evidence="7">
    <location>
        <begin position="32"/>
        <end position="54"/>
    </location>
</feature>
<dbReference type="InterPro" id="IPR000292">
    <property type="entry name" value="For/NO2_transpt"/>
</dbReference>
<feature type="compositionally biased region" description="Basic and acidic residues" evidence="6">
    <location>
        <begin position="255"/>
        <end position="295"/>
    </location>
</feature>
<dbReference type="AlphaFoldDB" id="A0A9Q9EN38"/>
<dbReference type="OrthoDB" id="4829at2759"/>
<dbReference type="PANTHER" id="PTHR30520">
    <property type="entry name" value="FORMATE TRANSPORTER-RELATED"/>
    <property type="match status" value="1"/>
</dbReference>
<feature type="region of interest" description="Disordered" evidence="6">
    <location>
        <begin position="250"/>
        <end position="295"/>
    </location>
</feature>
<dbReference type="Pfam" id="PF01226">
    <property type="entry name" value="Form_Nir_trans"/>
    <property type="match status" value="2"/>
</dbReference>
<evidence type="ECO:0000256" key="5">
    <source>
        <dbReference type="ARBA" id="ARBA00049660"/>
    </source>
</evidence>
<sequence>MSSSTNGFSPQEISHLITTAGLAKSRLTWPEYIIKSFFGGFFISFGGMIDLIIVAGSPSLRSSNPALATLIGGFLFPLGFVLVTLTNMELCTSKYVCHAVHDSAEKDDSVGFVQELGSDTDEAVAYAVSQAEGRVNVKWSVNFLRGVGCNFLVRMAFFMSLGSVEFVSKVYTIWIPVWAFVIAGYQHSIANYFMVPIGMFYGVNFSVGKFIYQSIIPATLGNIVGGALLGAVPFWYLYGRGEPANVQTGHVVQGQDEHKHRVDSEETIGRQEQDRRSDHRASTDRYDRNGTVDAA</sequence>
<dbReference type="GO" id="GO:0005886">
    <property type="term" value="C:plasma membrane"/>
    <property type="evidence" value="ECO:0007669"/>
    <property type="project" value="TreeGrafter"/>
</dbReference>
<proteinExistence type="inferred from homology"/>
<gene>
    <name evidence="8" type="ORF">Slin15195_G107100</name>
</gene>
<feature type="transmembrane region" description="Helical" evidence="7">
    <location>
        <begin position="173"/>
        <end position="195"/>
    </location>
</feature>
<dbReference type="GO" id="GO:0015513">
    <property type="term" value="F:high-affinity secondary active nitrite transmembrane transporter activity"/>
    <property type="evidence" value="ECO:0007669"/>
    <property type="project" value="TreeGrafter"/>
</dbReference>
<evidence type="ECO:0000313" key="8">
    <source>
        <dbReference type="EMBL" id="USW57391.1"/>
    </source>
</evidence>